<feature type="transmembrane region" description="Helical" evidence="2">
    <location>
        <begin position="29"/>
        <end position="51"/>
    </location>
</feature>
<accession>A0A7J7MWH7</accession>
<keyword evidence="4" id="KW-1185">Reference proteome</keyword>
<dbReference type="AlphaFoldDB" id="A0A7J7MWH7"/>
<organism evidence="3 4">
    <name type="scientific">Kingdonia uniflora</name>
    <dbReference type="NCBI Taxonomy" id="39325"/>
    <lineage>
        <taxon>Eukaryota</taxon>
        <taxon>Viridiplantae</taxon>
        <taxon>Streptophyta</taxon>
        <taxon>Embryophyta</taxon>
        <taxon>Tracheophyta</taxon>
        <taxon>Spermatophyta</taxon>
        <taxon>Magnoliopsida</taxon>
        <taxon>Ranunculales</taxon>
        <taxon>Circaeasteraceae</taxon>
        <taxon>Kingdonia</taxon>
    </lineage>
</organism>
<sequence>MGLHLIYLQYPGFDPVLDDLLPKKSPLIIAKWTSVAFAVVEMCVMVFQFLFSMKSFVYQETGIISLYKEVATEPKRGEKISSVEGGGRKSGSVSYLGSMAWSDEGKLEHRSYFP</sequence>
<feature type="region of interest" description="Disordered" evidence="1">
    <location>
        <begin position="74"/>
        <end position="93"/>
    </location>
</feature>
<dbReference type="Proteomes" id="UP000541444">
    <property type="component" value="Unassembled WGS sequence"/>
</dbReference>
<gene>
    <name evidence="3" type="ORF">GIB67_032004</name>
</gene>
<comment type="caution">
    <text evidence="3">The sequence shown here is derived from an EMBL/GenBank/DDBJ whole genome shotgun (WGS) entry which is preliminary data.</text>
</comment>
<proteinExistence type="predicted"/>
<evidence type="ECO:0000313" key="3">
    <source>
        <dbReference type="EMBL" id="KAF6159233.1"/>
    </source>
</evidence>
<name>A0A7J7MWH7_9MAGN</name>
<keyword evidence="2" id="KW-1133">Transmembrane helix</keyword>
<evidence type="ECO:0000313" key="4">
    <source>
        <dbReference type="Proteomes" id="UP000541444"/>
    </source>
</evidence>
<protein>
    <submittedName>
        <fullName evidence="3">Uncharacterized protein</fullName>
    </submittedName>
</protein>
<evidence type="ECO:0000256" key="1">
    <source>
        <dbReference type="SAM" id="MobiDB-lite"/>
    </source>
</evidence>
<keyword evidence="2" id="KW-0472">Membrane</keyword>
<reference evidence="3 4" key="1">
    <citation type="journal article" date="2020" name="IScience">
        <title>Genome Sequencing of the Endangered Kingdonia uniflora (Circaeasteraceae, Ranunculales) Reveals Potential Mechanisms of Evolutionary Specialization.</title>
        <authorList>
            <person name="Sun Y."/>
            <person name="Deng T."/>
            <person name="Zhang A."/>
            <person name="Moore M.J."/>
            <person name="Landis J.B."/>
            <person name="Lin N."/>
            <person name="Zhang H."/>
            <person name="Zhang X."/>
            <person name="Huang J."/>
            <person name="Zhang X."/>
            <person name="Sun H."/>
            <person name="Wang H."/>
        </authorList>
    </citation>
    <scope>NUCLEOTIDE SEQUENCE [LARGE SCALE GENOMIC DNA]</scope>
    <source>
        <strain evidence="3">TB1705</strain>
        <tissue evidence="3">Leaf</tissue>
    </source>
</reference>
<evidence type="ECO:0000256" key="2">
    <source>
        <dbReference type="SAM" id="Phobius"/>
    </source>
</evidence>
<keyword evidence="2" id="KW-0812">Transmembrane</keyword>
<dbReference type="EMBL" id="JACGCM010001193">
    <property type="protein sequence ID" value="KAF6159233.1"/>
    <property type="molecule type" value="Genomic_DNA"/>
</dbReference>